<dbReference type="Pfam" id="PF10324">
    <property type="entry name" value="7TM_GPCR_Srw"/>
    <property type="match status" value="1"/>
</dbReference>
<evidence type="ECO:0000256" key="2">
    <source>
        <dbReference type="ARBA" id="ARBA00022692"/>
    </source>
</evidence>
<dbReference type="SUPFAM" id="SSF81321">
    <property type="entry name" value="Family A G protein-coupled receptor-like"/>
    <property type="match status" value="1"/>
</dbReference>
<evidence type="ECO:0000313" key="10">
    <source>
        <dbReference type="EMBL" id="CAG5120539.1"/>
    </source>
</evidence>
<evidence type="ECO:0000259" key="9">
    <source>
        <dbReference type="PROSITE" id="PS50262"/>
    </source>
</evidence>
<dbReference type="InterPro" id="IPR017452">
    <property type="entry name" value="GPCR_Rhodpsn_7TM"/>
</dbReference>
<dbReference type="PRINTS" id="PR00237">
    <property type="entry name" value="GPCRRHODOPSN"/>
</dbReference>
<evidence type="ECO:0000256" key="5">
    <source>
        <dbReference type="ARBA" id="ARBA00023136"/>
    </source>
</evidence>
<dbReference type="OrthoDB" id="6276488at2759"/>
<keyword evidence="11" id="KW-1185">Reference proteome</keyword>
<feature type="transmembrane region" description="Helical" evidence="8">
    <location>
        <begin position="40"/>
        <end position="63"/>
    </location>
</feature>
<dbReference type="InterPro" id="IPR019427">
    <property type="entry name" value="7TM_GPCR_serpentine_rcpt_Srw"/>
</dbReference>
<name>A0A8S3YUS1_9EUPU</name>
<keyword evidence="3 8" id="KW-1133">Transmembrane helix</keyword>
<feature type="transmembrane region" description="Helical" evidence="8">
    <location>
        <begin position="156"/>
        <end position="176"/>
    </location>
</feature>
<keyword evidence="6" id="KW-0675">Receptor</keyword>
<dbReference type="AlphaFoldDB" id="A0A8S3YUS1"/>
<evidence type="ECO:0000256" key="4">
    <source>
        <dbReference type="ARBA" id="ARBA00023040"/>
    </source>
</evidence>
<reference evidence="10" key="1">
    <citation type="submission" date="2021-04" db="EMBL/GenBank/DDBJ databases">
        <authorList>
            <consortium name="Molecular Ecology Group"/>
        </authorList>
    </citation>
    <scope>NUCLEOTIDE SEQUENCE</scope>
</reference>
<evidence type="ECO:0000256" key="1">
    <source>
        <dbReference type="ARBA" id="ARBA00004141"/>
    </source>
</evidence>
<protein>
    <recommendedName>
        <fullName evidence="9">G-protein coupled receptors family 1 profile domain-containing protein</fullName>
    </recommendedName>
</protein>
<dbReference type="EMBL" id="CAJHNH020000919">
    <property type="protein sequence ID" value="CAG5120539.1"/>
    <property type="molecule type" value="Genomic_DNA"/>
</dbReference>
<dbReference type="GO" id="GO:0008528">
    <property type="term" value="F:G protein-coupled peptide receptor activity"/>
    <property type="evidence" value="ECO:0007669"/>
    <property type="project" value="InterPro"/>
</dbReference>
<keyword evidence="5 8" id="KW-0472">Membrane</keyword>
<evidence type="ECO:0000256" key="8">
    <source>
        <dbReference type="SAM" id="Phobius"/>
    </source>
</evidence>
<dbReference type="PROSITE" id="PS50262">
    <property type="entry name" value="G_PROTEIN_RECEP_F1_2"/>
    <property type="match status" value="1"/>
</dbReference>
<feature type="transmembrane region" description="Helical" evidence="8">
    <location>
        <begin position="264"/>
        <end position="288"/>
    </location>
</feature>
<dbReference type="Gene3D" id="1.20.1070.10">
    <property type="entry name" value="Rhodopsin 7-helix transmembrane proteins"/>
    <property type="match status" value="1"/>
</dbReference>
<dbReference type="Proteomes" id="UP000678393">
    <property type="component" value="Unassembled WGS sequence"/>
</dbReference>
<evidence type="ECO:0000256" key="3">
    <source>
        <dbReference type="ARBA" id="ARBA00022989"/>
    </source>
</evidence>
<feature type="domain" description="G-protein coupled receptors family 1 profile" evidence="9">
    <location>
        <begin position="54"/>
        <end position="324"/>
    </location>
</feature>
<feature type="transmembrane region" description="Helical" evidence="8">
    <location>
        <begin position="207"/>
        <end position="232"/>
    </location>
</feature>
<sequence length="356" mass="40498">MATLCEMTSVPVKSETYEQVDHLGIFISDNEREVITLVNYTFLCRFISLFGIISNLINLVIFYRQGLNSTINISFFALALSDLCCSFFQQLFNFYVSPLFDDLPVQFADVQHLTIGVQRGIFSKITCLITVYITAERCLCVAFPLHIKQIITTRRTTAIIVLIYLLTVCSFVPLYTSSYLGWKFYPEWNQTRIGLIAYTENQAASAIVYSMLAISGLLSFIAVIILAAILIAKLREKSAWVKTANAQKEKAGSLSKRDRATMRMVVLIVSILIICYAPSTMLGVVTVLEPEFSPGGKYYNWYYVLWSFAMLFETTNSSVNIFLYLKMSSKYNQTFREIFPCFEKKVMKPTNSVSEK</sequence>
<dbReference type="GO" id="GO:0005886">
    <property type="term" value="C:plasma membrane"/>
    <property type="evidence" value="ECO:0007669"/>
    <property type="project" value="TreeGrafter"/>
</dbReference>
<dbReference type="PANTHER" id="PTHR24243">
    <property type="entry name" value="G-PROTEIN COUPLED RECEPTOR"/>
    <property type="match status" value="1"/>
</dbReference>
<evidence type="ECO:0000256" key="7">
    <source>
        <dbReference type="ARBA" id="ARBA00023224"/>
    </source>
</evidence>
<feature type="transmembrane region" description="Helical" evidence="8">
    <location>
        <begin position="75"/>
        <end position="96"/>
    </location>
</feature>
<dbReference type="InterPro" id="IPR000276">
    <property type="entry name" value="GPCR_Rhodpsn"/>
</dbReference>
<evidence type="ECO:0000256" key="6">
    <source>
        <dbReference type="ARBA" id="ARBA00023170"/>
    </source>
</evidence>
<dbReference type="SMART" id="SM01381">
    <property type="entry name" value="7TM_GPCR_Srsx"/>
    <property type="match status" value="1"/>
</dbReference>
<comment type="subcellular location">
    <subcellularLocation>
        <location evidence="1">Membrane</location>
        <topology evidence="1">Multi-pass membrane protein</topology>
    </subcellularLocation>
</comment>
<dbReference type="PANTHER" id="PTHR24243:SF208">
    <property type="entry name" value="PYROKININ-1 RECEPTOR"/>
    <property type="match status" value="1"/>
</dbReference>
<gene>
    <name evidence="10" type="ORF">CUNI_LOCUS6097</name>
</gene>
<comment type="caution">
    <text evidence="10">The sequence shown here is derived from an EMBL/GenBank/DDBJ whole genome shotgun (WGS) entry which is preliminary data.</text>
</comment>
<keyword evidence="2 8" id="KW-0812">Transmembrane</keyword>
<proteinExistence type="predicted"/>
<organism evidence="10 11">
    <name type="scientific">Candidula unifasciata</name>
    <dbReference type="NCBI Taxonomy" id="100452"/>
    <lineage>
        <taxon>Eukaryota</taxon>
        <taxon>Metazoa</taxon>
        <taxon>Spiralia</taxon>
        <taxon>Lophotrochozoa</taxon>
        <taxon>Mollusca</taxon>
        <taxon>Gastropoda</taxon>
        <taxon>Heterobranchia</taxon>
        <taxon>Euthyneura</taxon>
        <taxon>Panpulmonata</taxon>
        <taxon>Eupulmonata</taxon>
        <taxon>Stylommatophora</taxon>
        <taxon>Helicina</taxon>
        <taxon>Helicoidea</taxon>
        <taxon>Geomitridae</taxon>
        <taxon>Candidula</taxon>
    </lineage>
</organism>
<evidence type="ECO:0000313" key="11">
    <source>
        <dbReference type="Proteomes" id="UP000678393"/>
    </source>
</evidence>
<feature type="transmembrane region" description="Helical" evidence="8">
    <location>
        <begin position="300"/>
        <end position="325"/>
    </location>
</feature>
<keyword evidence="4" id="KW-0297">G-protein coupled receptor</keyword>
<accession>A0A8S3YUS1</accession>
<keyword evidence="7" id="KW-0807">Transducer</keyword>